<keyword evidence="7 9" id="KW-1133">Transmembrane helix</keyword>
<evidence type="ECO:0000313" key="13">
    <source>
        <dbReference type="Proteomes" id="UP000276232"/>
    </source>
</evidence>
<feature type="transmembrane region" description="Helical" evidence="9">
    <location>
        <begin position="173"/>
        <end position="200"/>
    </location>
</feature>
<dbReference type="InParanoid" id="A0A3N1HQR1"/>
<evidence type="ECO:0000256" key="4">
    <source>
        <dbReference type="ARBA" id="ARBA00022475"/>
    </source>
</evidence>
<evidence type="ECO:0000256" key="10">
    <source>
        <dbReference type="SAM" id="MobiDB-lite"/>
    </source>
</evidence>
<dbReference type="AlphaFoldDB" id="A0A3N1HQR1"/>
<dbReference type="Proteomes" id="UP000276232">
    <property type="component" value="Unassembled WGS sequence"/>
</dbReference>
<evidence type="ECO:0000256" key="1">
    <source>
        <dbReference type="ARBA" id="ARBA00004651"/>
    </source>
</evidence>
<feature type="transmembrane region" description="Helical" evidence="9">
    <location>
        <begin position="46"/>
        <end position="68"/>
    </location>
</feature>
<keyword evidence="5" id="KW-0762">Sugar transport</keyword>
<keyword evidence="6 9" id="KW-0812">Transmembrane</keyword>
<dbReference type="GO" id="GO:0005886">
    <property type="term" value="C:plasma membrane"/>
    <property type="evidence" value="ECO:0007669"/>
    <property type="project" value="UniProtKB-SubCell"/>
</dbReference>
<feature type="transmembrane region" description="Helical" evidence="9">
    <location>
        <begin position="145"/>
        <end position="167"/>
    </location>
</feature>
<evidence type="ECO:0000256" key="5">
    <source>
        <dbReference type="ARBA" id="ARBA00022597"/>
    </source>
</evidence>
<dbReference type="Pfam" id="PF00528">
    <property type="entry name" value="BPD_transp_1"/>
    <property type="match status" value="1"/>
</dbReference>
<feature type="domain" description="ABC transmembrane type-1" evidence="11">
    <location>
        <begin position="108"/>
        <end position="305"/>
    </location>
</feature>
<keyword evidence="3 9" id="KW-0813">Transport</keyword>
<evidence type="ECO:0000313" key="12">
    <source>
        <dbReference type="EMBL" id="ROP44779.1"/>
    </source>
</evidence>
<dbReference type="OrthoDB" id="9794684at2"/>
<evidence type="ECO:0000256" key="7">
    <source>
        <dbReference type="ARBA" id="ARBA00022989"/>
    </source>
</evidence>
<proteinExistence type="inferred from homology"/>
<dbReference type="EMBL" id="RJKN01000002">
    <property type="protein sequence ID" value="ROP44779.1"/>
    <property type="molecule type" value="Genomic_DNA"/>
</dbReference>
<accession>A0A3N1HQR1</accession>
<feature type="transmembrane region" description="Helical" evidence="9">
    <location>
        <begin position="284"/>
        <end position="305"/>
    </location>
</feature>
<feature type="region of interest" description="Disordered" evidence="10">
    <location>
        <begin position="1"/>
        <end position="34"/>
    </location>
</feature>
<evidence type="ECO:0000259" key="11">
    <source>
        <dbReference type="PROSITE" id="PS50928"/>
    </source>
</evidence>
<evidence type="ECO:0000256" key="6">
    <source>
        <dbReference type="ARBA" id="ARBA00022692"/>
    </source>
</evidence>
<name>A0A3N1HQR1_9ACTN</name>
<organism evidence="12 13">
    <name type="scientific">Pseudokineococcus lusitanus</name>
    <dbReference type="NCBI Taxonomy" id="763993"/>
    <lineage>
        <taxon>Bacteria</taxon>
        <taxon>Bacillati</taxon>
        <taxon>Actinomycetota</taxon>
        <taxon>Actinomycetes</taxon>
        <taxon>Kineosporiales</taxon>
        <taxon>Kineosporiaceae</taxon>
        <taxon>Pseudokineococcus</taxon>
    </lineage>
</organism>
<dbReference type="GO" id="GO:0042956">
    <property type="term" value="P:maltodextrin transmembrane transport"/>
    <property type="evidence" value="ECO:0007669"/>
    <property type="project" value="TreeGrafter"/>
</dbReference>
<dbReference type="InterPro" id="IPR035906">
    <property type="entry name" value="MetI-like_sf"/>
</dbReference>
<dbReference type="InterPro" id="IPR050901">
    <property type="entry name" value="BP-dep_ABC_trans_perm"/>
</dbReference>
<comment type="caution">
    <text evidence="12">The sequence shown here is derived from an EMBL/GenBank/DDBJ whole genome shotgun (WGS) entry which is preliminary data.</text>
</comment>
<evidence type="ECO:0000256" key="2">
    <source>
        <dbReference type="ARBA" id="ARBA00009047"/>
    </source>
</evidence>
<dbReference type="PANTHER" id="PTHR32243:SF50">
    <property type="entry name" value="MALTOSE_MALTODEXTRIN TRANSPORT SYSTEM PERMEASE PROTEIN MALG"/>
    <property type="match status" value="1"/>
</dbReference>
<dbReference type="PROSITE" id="PS50928">
    <property type="entry name" value="ABC_TM1"/>
    <property type="match status" value="1"/>
</dbReference>
<protein>
    <submittedName>
        <fullName evidence="12">Arabinogalactan oligomer/maltooligosaccharide transport system permease protein</fullName>
    </submittedName>
</protein>
<keyword evidence="8 9" id="KW-0472">Membrane</keyword>
<feature type="transmembrane region" description="Helical" evidence="9">
    <location>
        <begin position="107"/>
        <end position="133"/>
    </location>
</feature>
<keyword evidence="13" id="KW-1185">Reference proteome</keyword>
<gene>
    <name evidence="12" type="ORF">EDC03_0909</name>
</gene>
<evidence type="ECO:0000256" key="8">
    <source>
        <dbReference type="ARBA" id="ARBA00023136"/>
    </source>
</evidence>
<dbReference type="CDD" id="cd06261">
    <property type="entry name" value="TM_PBP2"/>
    <property type="match status" value="1"/>
</dbReference>
<comment type="similarity">
    <text evidence="2">Belongs to the binding-protein-dependent transport system permease family. MalFG subfamily.</text>
</comment>
<dbReference type="SUPFAM" id="SSF161098">
    <property type="entry name" value="MetI-like"/>
    <property type="match status" value="1"/>
</dbReference>
<evidence type="ECO:0000256" key="9">
    <source>
        <dbReference type="RuleBase" id="RU363032"/>
    </source>
</evidence>
<reference evidence="12 13" key="1">
    <citation type="journal article" date="2015" name="Stand. Genomic Sci.">
        <title>Genomic Encyclopedia of Bacterial and Archaeal Type Strains, Phase III: the genomes of soil and plant-associated and newly described type strains.</title>
        <authorList>
            <person name="Whitman W.B."/>
            <person name="Woyke T."/>
            <person name="Klenk H.P."/>
            <person name="Zhou Y."/>
            <person name="Lilburn T.G."/>
            <person name="Beck B.J."/>
            <person name="De Vos P."/>
            <person name="Vandamme P."/>
            <person name="Eisen J.A."/>
            <person name="Garrity G."/>
            <person name="Hugenholtz P."/>
            <person name="Kyrpides N.C."/>
        </authorList>
    </citation>
    <scope>NUCLEOTIDE SEQUENCE [LARGE SCALE GENOMIC DNA]</scope>
    <source>
        <strain evidence="12 13">CECT 7306</strain>
    </source>
</reference>
<dbReference type="InterPro" id="IPR000515">
    <property type="entry name" value="MetI-like"/>
</dbReference>
<evidence type="ECO:0000256" key="3">
    <source>
        <dbReference type="ARBA" id="ARBA00022448"/>
    </source>
</evidence>
<dbReference type="PANTHER" id="PTHR32243">
    <property type="entry name" value="MALTOSE TRANSPORT SYSTEM PERMEASE-RELATED"/>
    <property type="match status" value="1"/>
</dbReference>
<dbReference type="Gene3D" id="1.10.3720.10">
    <property type="entry name" value="MetI-like"/>
    <property type="match status" value="1"/>
</dbReference>
<comment type="subcellular location">
    <subcellularLocation>
        <location evidence="1 9">Cell membrane</location>
        <topology evidence="1 9">Multi-pass membrane protein</topology>
    </subcellularLocation>
</comment>
<dbReference type="GO" id="GO:0015423">
    <property type="term" value="F:ABC-type maltose transporter activity"/>
    <property type="evidence" value="ECO:0007669"/>
    <property type="project" value="TreeGrafter"/>
</dbReference>
<sequence length="320" mass="34146">MTTPDLQTGAPVPPARLADPAGGGPSSPTAPPVAHRMSRGRWWREVGWRHVVGLAAVAFAVFPILYIVSAAFNPLGSVVSTNLIPRELSLVNFQALFSDPSRPFGRWMLNTLAVCTAVTVIQVSCSALAAYAFSRFRFRGRRGGLLALLLIQMFPQILATIALFLLFTELGTVVPAIGLNTLLGYILVMCGNAFAQVWLIKGFFDSIPQSLDEAATVDGAGHATIFFRILLPLLQPILAVTGLLAFVGVISEFLIASIFLREAGVRTVAVGLWSVIENDRSNNLGLFAAGALLTAIPVVLLFQYLQRFIVGGITAGGVKG</sequence>
<keyword evidence="4" id="KW-1003">Cell membrane</keyword>